<evidence type="ECO:0000313" key="2">
    <source>
        <dbReference type="EMBL" id="KAK3366186.1"/>
    </source>
</evidence>
<reference evidence="2" key="1">
    <citation type="journal article" date="2023" name="Mol. Phylogenet. Evol.">
        <title>Genome-scale phylogeny and comparative genomics of the fungal order Sordariales.</title>
        <authorList>
            <person name="Hensen N."/>
            <person name="Bonometti L."/>
            <person name="Westerberg I."/>
            <person name="Brannstrom I.O."/>
            <person name="Guillou S."/>
            <person name="Cros-Aarteil S."/>
            <person name="Calhoun S."/>
            <person name="Haridas S."/>
            <person name="Kuo A."/>
            <person name="Mondo S."/>
            <person name="Pangilinan J."/>
            <person name="Riley R."/>
            <person name="LaButti K."/>
            <person name="Andreopoulos B."/>
            <person name="Lipzen A."/>
            <person name="Chen C."/>
            <person name="Yan M."/>
            <person name="Daum C."/>
            <person name="Ng V."/>
            <person name="Clum A."/>
            <person name="Steindorff A."/>
            <person name="Ohm R.A."/>
            <person name="Martin F."/>
            <person name="Silar P."/>
            <person name="Natvig D.O."/>
            <person name="Lalanne C."/>
            <person name="Gautier V."/>
            <person name="Ament-Velasquez S.L."/>
            <person name="Kruys A."/>
            <person name="Hutchinson M.I."/>
            <person name="Powell A.J."/>
            <person name="Barry K."/>
            <person name="Miller A.N."/>
            <person name="Grigoriev I.V."/>
            <person name="Debuchy R."/>
            <person name="Gladieux P."/>
            <person name="Hiltunen Thoren M."/>
            <person name="Johannesson H."/>
        </authorList>
    </citation>
    <scope>NUCLEOTIDE SEQUENCE</scope>
    <source>
        <strain evidence="2">CBS 958.72</strain>
    </source>
</reference>
<feature type="region of interest" description="Disordered" evidence="1">
    <location>
        <begin position="1"/>
        <end position="34"/>
    </location>
</feature>
<reference evidence="2" key="2">
    <citation type="submission" date="2023-06" db="EMBL/GenBank/DDBJ databases">
        <authorList>
            <consortium name="Lawrence Berkeley National Laboratory"/>
            <person name="Haridas S."/>
            <person name="Hensen N."/>
            <person name="Bonometti L."/>
            <person name="Westerberg I."/>
            <person name="Brannstrom I.O."/>
            <person name="Guillou S."/>
            <person name="Cros-Aarteil S."/>
            <person name="Calhoun S."/>
            <person name="Kuo A."/>
            <person name="Mondo S."/>
            <person name="Pangilinan J."/>
            <person name="Riley R."/>
            <person name="Labutti K."/>
            <person name="Andreopoulos B."/>
            <person name="Lipzen A."/>
            <person name="Chen C."/>
            <person name="Yanf M."/>
            <person name="Daum C."/>
            <person name="Ng V."/>
            <person name="Clum A."/>
            <person name="Steindorff A."/>
            <person name="Ohm R."/>
            <person name="Martin F."/>
            <person name="Silar P."/>
            <person name="Natvig D."/>
            <person name="Lalanne C."/>
            <person name="Gautier V."/>
            <person name="Ament-Velasquez S.L."/>
            <person name="Kruys A."/>
            <person name="Hutchinson M.I."/>
            <person name="Powell A.J."/>
            <person name="Barry K."/>
            <person name="Miller A.N."/>
            <person name="Grigoriev I.V."/>
            <person name="Debuchy R."/>
            <person name="Gladieux P."/>
            <person name="Thoren M.H."/>
            <person name="Johannesson H."/>
        </authorList>
    </citation>
    <scope>NUCLEOTIDE SEQUENCE</scope>
    <source>
        <strain evidence="2">CBS 958.72</strain>
    </source>
</reference>
<evidence type="ECO:0000256" key="1">
    <source>
        <dbReference type="SAM" id="MobiDB-lite"/>
    </source>
</evidence>
<organism evidence="2 3">
    <name type="scientific">Lasiosphaeria ovina</name>
    <dbReference type="NCBI Taxonomy" id="92902"/>
    <lineage>
        <taxon>Eukaryota</taxon>
        <taxon>Fungi</taxon>
        <taxon>Dikarya</taxon>
        <taxon>Ascomycota</taxon>
        <taxon>Pezizomycotina</taxon>
        <taxon>Sordariomycetes</taxon>
        <taxon>Sordariomycetidae</taxon>
        <taxon>Sordariales</taxon>
        <taxon>Lasiosphaeriaceae</taxon>
        <taxon>Lasiosphaeria</taxon>
    </lineage>
</organism>
<feature type="region of interest" description="Disordered" evidence="1">
    <location>
        <begin position="97"/>
        <end position="125"/>
    </location>
</feature>
<dbReference type="AlphaFoldDB" id="A0AAE0JXF2"/>
<proteinExistence type="predicted"/>
<keyword evidence="3" id="KW-1185">Reference proteome</keyword>
<name>A0AAE0JXF2_9PEZI</name>
<comment type="caution">
    <text evidence="2">The sequence shown here is derived from an EMBL/GenBank/DDBJ whole genome shotgun (WGS) entry which is preliminary data.</text>
</comment>
<gene>
    <name evidence="2" type="ORF">B0T24DRAFT_638197</name>
</gene>
<evidence type="ECO:0000313" key="3">
    <source>
        <dbReference type="Proteomes" id="UP001287356"/>
    </source>
</evidence>
<feature type="compositionally biased region" description="Polar residues" evidence="1">
    <location>
        <begin position="22"/>
        <end position="34"/>
    </location>
</feature>
<protein>
    <submittedName>
        <fullName evidence="2">Uncharacterized protein</fullName>
    </submittedName>
</protein>
<dbReference type="Proteomes" id="UP001287356">
    <property type="component" value="Unassembled WGS sequence"/>
</dbReference>
<dbReference type="EMBL" id="JAULSN010000008">
    <property type="protein sequence ID" value="KAK3366186.1"/>
    <property type="molecule type" value="Genomic_DNA"/>
</dbReference>
<sequence length="218" mass="23973">MSTPKPSAATEDEFSRTDHLFSSENTSGGATGSKVSEQYRSALSLLLPSTGKVTTLDALVARDDESKIRAWLAEKVDDVAHPVTDVLAAIPDDLGLPVKKPAPREARPSAQKNQAWSGAVSDTNSDGGTRISRLDLLDKLMEEYEAEKARWEKYKNEIYPDACVAQAEVDAYDRLVSTYAPVVDAKLEAMWTVIVVRGQYHRVRKYVDLLNDGRESSA</sequence>
<feature type="compositionally biased region" description="Polar residues" evidence="1">
    <location>
        <begin position="110"/>
        <end position="125"/>
    </location>
</feature>
<accession>A0AAE0JXF2</accession>